<dbReference type="Pfam" id="PF00561">
    <property type="entry name" value="Abhydrolase_1"/>
    <property type="match status" value="1"/>
</dbReference>
<dbReference type="SUPFAM" id="SSF53474">
    <property type="entry name" value="alpha/beta-Hydrolases"/>
    <property type="match status" value="1"/>
</dbReference>
<accession>A0ABR1JPN2</accession>
<feature type="domain" description="AB hydrolase-1" evidence="1">
    <location>
        <begin position="30"/>
        <end position="139"/>
    </location>
</feature>
<evidence type="ECO:0000259" key="1">
    <source>
        <dbReference type="Pfam" id="PF00561"/>
    </source>
</evidence>
<dbReference type="EMBL" id="JBANRG010000008">
    <property type="protein sequence ID" value="KAK7464207.1"/>
    <property type="molecule type" value="Genomic_DNA"/>
</dbReference>
<dbReference type="Proteomes" id="UP001498398">
    <property type="component" value="Unassembled WGS sequence"/>
</dbReference>
<dbReference type="InterPro" id="IPR029058">
    <property type="entry name" value="AB_hydrolase_fold"/>
</dbReference>
<dbReference type="Gene3D" id="3.40.50.1820">
    <property type="entry name" value="alpha/beta hydrolase"/>
    <property type="match status" value="1"/>
</dbReference>
<dbReference type="InterPro" id="IPR000073">
    <property type="entry name" value="AB_hydrolase_1"/>
</dbReference>
<reference evidence="2 3" key="1">
    <citation type="submission" date="2024-01" db="EMBL/GenBank/DDBJ databases">
        <title>A draft genome for the cacao thread blight pathogen Marasmiellus scandens.</title>
        <authorList>
            <person name="Baruah I.K."/>
            <person name="Leung J."/>
            <person name="Bukari Y."/>
            <person name="Amoako-Attah I."/>
            <person name="Meinhardt L.W."/>
            <person name="Bailey B.A."/>
            <person name="Cohen S.P."/>
        </authorList>
    </citation>
    <scope>NUCLEOTIDE SEQUENCE [LARGE SCALE GENOMIC DNA]</scope>
    <source>
        <strain evidence="2 3">GH-19</strain>
    </source>
</reference>
<proteinExistence type="predicted"/>
<protein>
    <recommendedName>
        <fullName evidence="1">AB hydrolase-1 domain-containing protein</fullName>
    </recommendedName>
</protein>
<name>A0ABR1JPN2_9AGAR</name>
<evidence type="ECO:0000313" key="2">
    <source>
        <dbReference type="EMBL" id="KAK7464207.1"/>
    </source>
</evidence>
<keyword evidence="3" id="KW-1185">Reference proteome</keyword>
<sequence length="150" mass="16496">MSTDILPGQFAIAPDGTKIWTHACGNPTKPAVVFIHGFVFTADVFEKQYVNPTMLENLYIIRYDLRGSGRSDGPMSEQAYSSEHQAEDFKAVIDTFNVQKPFVATWSFGGLVPSDVLAKYGPDSIAGVILLGSFMYGSAYTEHQLYLEDG</sequence>
<dbReference type="PANTHER" id="PTHR43798:SF33">
    <property type="entry name" value="HYDROLASE, PUTATIVE (AFU_ORTHOLOGUE AFUA_2G14860)-RELATED"/>
    <property type="match status" value="1"/>
</dbReference>
<dbReference type="InterPro" id="IPR050266">
    <property type="entry name" value="AB_hydrolase_sf"/>
</dbReference>
<organism evidence="2 3">
    <name type="scientific">Marasmiellus scandens</name>
    <dbReference type="NCBI Taxonomy" id="2682957"/>
    <lineage>
        <taxon>Eukaryota</taxon>
        <taxon>Fungi</taxon>
        <taxon>Dikarya</taxon>
        <taxon>Basidiomycota</taxon>
        <taxon>Agaricomycotina</taxon>
        <taxon>Agaricomycetes</taxon>
        <taxon>Agaricomycetidae</taxon>
        <taxon>Agaricales</taxon>
        <taxon>Marasmiineae</taxon>
        <taxon>Omphalotaceae</taxon>
        <taxon>Marasmiellus</taxon>
    </lineage>
</organism>
<dbReference type="PANTHER" id="PTHR43798">
    <property type="entry name" value="MONOACYLGLYCEROL LIPASE"/>
    <property type="match status" value="1"/>
</dbReference>
<evidence type="ECO:0000313" key="3">
    <source>
        <dbReference type="Proteomes" id="UP001498398"/>
    </source>
</evidence>
<comment type="caution">
    <text evidence="2">The sequence shown here is derived from an EMBL/GenBank/DDBJ whole genome shotgun (WGS) entry which is preliminary data.</text>
</comment>
<gene>
    <name evidence="2" type="ORF">VKT23_006373</name>
</gene>